<protein>
    <recommendedName>
        <fullName evidence="1">Flagellar protein FlgJ N-terminal domain-containing protein</fullName>
    </recommendedName>
</protein>
<evidence type="ECO:0000313" key="3">
    <source>
        <dbReference type="Proteomes" id="UP000328092"/>
    </source>
</evidence>
<keyword evidence="3" id="KW-1185">Reference proteome</keyword>
<dbReference type="Pfam" id="PF10135">
    <property type="entry name" value="Rod-binding"/>
    <property type="match status" value="1"/>
</dbReference>
<dbReference type="OrthoDB" id="7862954at2"/>
<dbReference type="AlphaFoldDB" id="A0A508TRG7"/>
<feature type="domain" description="Flagellar protein FlgJ N-terminal" evidence="1">
    <location>
        <begin position="63"/>
        <end position="108"/>
    </location>
</feature>
<reference evidence="2" key="1">
    <citation type="submission" date="2019-02" db="EMBL/GenBank/DDBJ databases">
        <authorList>
            <person name="Pothier F.J."/>
        </authorList>
    </citation>
    <scope>NUCLEOTIDE SEQUENCE</scope>
    <source>
        <strain evidence="2">CI-1B</strain>
    </source>
</reference>
<dbReference type="NCBIfam" id="NF009431">
    <property type="entry name" value="PRK12790.1"/>
    <property type="match status" value="1"/>
</dbReference>
<accession>A0A508TRG7</accession>
<name>A0A508TRG7_9BRAD</name>
<gene>
    <name evidence="2" type="ORF">CI1B_67510</name>
</gene>
<sequence length="118" mass="12609">MASLINSTAGSMPNKALMPMFNGRPDPVLQEALQKVSPQAQAKAKATATDFESMFLNTMFSQMTTGLKGDGPFGDTVGTGPWRSMLTDQYAKNFAKSGGVGISNEVFRSLILQQANKS</sequence>
<proteinExistence type="predicted"/>
<evidence type="ECO:0000259" key="1">
    <source>
        <dbReference type="Pfam" id="PF10135"/>
    </source>
</evidence>
<dbReference type="Proteomes" id="UP000328092">
    <property type="component" value="Unassembled WGS sequence"/>
</dbReference>
<organism evidence="2 3">
    <name type="scientific">Bradyrhizobium ivorense</name>
    <dbReference type="NCBI Taxonomy" id="2511166"/>
    <lineage>
        <taxon>Bacteria</taxon>
        <taxon>Pseudomonadati</taxon>
        <taxon>Pseudomonadota</taxon>
        <taxon>Alphaproteobacteria</taxon>
        <taxon>Hyphomicrobiales</taxon>
        <taxon>Nitrobacteraceae</taxon>
        <taxon>Bradyrhizobium</taxon>
    </lineage>
</organism>
<dbReference type="RefSeq" id="WP_139484907.1">
    <property type="nucleotide sequence ID" value="NZ_CAADFB020000034.1"/>
</dbReference>
<evidence type="ECO:0000313" key="2">
    <source>
        <dbReference type="EMBL" id="VIO76873.1"/>
    </source>
</evidence>
<comment type="caution">
    <text evidence="2">The sequence shown here is derived from an EMBL/GenBank/DDBJ whole genome shotgun (WGS) entry which is preliminary data.</text>
</comment>
<dbReference type="EMBL" id="CAADFC020000028">
    <property type="protein sequence ID" value="VIO76873.1"/>
    <property type="molecule type" value="Genomic_DNA"/>
</dbReference>
<dbReference type="InterPro" id="IPR019301">
    <property type="entry name" value="Flagellar_prot_FlgJ_N"/>
</dbReference>